<gene>
    <name evidence="1" type="ORF">ABIF63_008987</name>
</gene>
<evidence type="ECO:0000313" key="2">
    <source>
        <dbReference type="Proteomes" id="UP001549291"/>
    </source>
</evidence>
<protein>
    <submittedName>
        <fullName evidence="1">Uncharacterized protein</fullName>
    </submittedName>
</protein>
<name>A0ABV2S6R8_BRAJP</name>
<accession>A0ABV2S6R8</accession>
<dbReference type="EMBL" id="JBEPTQ010000002">
    <property type="protein sequence ID" value="MET4724881.1"/>
    <property type="molecule type" value="Genomic_DNA"/>
</dbReference>
<dbReference type="Proteomes" id="UP001549291">
    <property type="component" value="Unassembled WGS sequence"/>
</dbReference>
<comment type="caution">
    <text evidence="1">The sequence shown here is derived from an EMBL/GenBank/DDBJ whole genome shotgun (WGS) entry which is preliminary data.</text>
</comment>
<keyword evidence="2" id="KW-1185">Reference proteome</keyword>
<sequence length="204" mass="23083">MEFAADGFAFRELIGSADGDDVAISGTLGAWLILTLAAWIEDLSQETASRSHPPARERLERLRAYLRSREQEQPSMTRALEVFDAMASMQKRLFEEAKSAGVLTMESPLSRFLSMCAQTGRHEMFYDQLPRWLLFGAPSRLCRELARLRVCMERRIESDQQDGRAKEQLGLINWVFDAALAAPSNFLSRKLQAFYARARAATDS</sequence>
<proteinExistence type="predicted"/>
<dbReference type="RefSeq" id="WP_354270500.1">
    <property type="nucleotide sequence ID" value="NZ_JBEPTQ010000002.1"/>
</dbReference>
<reference evidence="1 2" key="1">
    <citation type="submission" date="2024-06" db="EMBL/GenBank/DDBJ databases">
        <title>Genomic Encyclopedia of Type Strains, Phase V (KMG-V): Genome sequencing to study the core and pangenomes of soil and plant-associated prokaryotes.</title>
        <authorList>
            <person name="Whitman W."/>
        </authorList>
    </citation>
    <scope>NUCLEOTIDE SEQUENCE [LARGE SCALE GENOMIC DNA]</scope>
    <source>
        <strain evidence="1 2">USDA 160</strain>
    </source>
</reference>
<evidence type="ECO:0000313" key="1">
    <source>
        <dbReference type="EMBL" id="MET4724881.1"/>
    </source>
</evidence>
<organism evidence="1 2">
    <name type="scientific">Bradyrhizobium japonicum</name>
    <dbReference type="NCBI Taxonomy" id="375"/>
    <lineage>
        <taxon>Bacteria</taxon>
        <taxon>Pseudomonadati</taxon>
        <taxon>Pseudomonadota</taxon>
        <taxon>Alphaproteobacteria</taxon>
        <taxon>Hyphomicrobiales</taxon>
        <taxon>Nitrobacteraceae</taxon>
        <taxon>Bradyrhizobium</taxon>
    </lineage>
</organism>